<dbReference type="InterPro" id="IPR035979">
    <property type="entry name" value="RBD_domain_sf"/>
</dbReference>
<dbReference type="InterPro" id="IPR055256">
    <property type="entry name" value="KH_1_KHDC4/BBP-like"/>
</dbReference>
<keyword evidence="6 12" id="KW-0862">Zinc</keyword>
<accession>A0A9D4YZU7</accession>
<keyword evidence="8 12" id="KW-0508">mRNA splicing</keyword>
<dbReference type="EMBL" id="SIDB01000003">
    <property type="protein sequence ID" value="KAI3434500.1"/>
    <property type="molecule type" value="Genomic_DNA"/>
</dbReference>
<feature type="domain" description="RRM" evidence="14">
    <location>
        <begin position="455"/>
        <end position="535"/>
    </location>
</feature>
<dbReference type="InterPro" id="IPR036612">
    <property type="entry name" value="KH_dom_type_1_sf"/>
</dbReference>
<dbReference type="PANTHER" id="PTHR11208:SF45">
    <property type="entry name" value="SPLICING FACTOR 1"/>
    <property type="match status" value="1"/>
</dbReference>
<dbReference type="SUPFAM" id="SSF54928">
    <property type="entry name" value="RNA-binding domain, RBD"/>
    <property type="match status" value="2"/>
</dbReference>
<evidence type="ECO:0000256" key="2">
    <source>
        <dbReference type="ARBA" id="ARBA00010382"/>
    </source>
</evidence>
<dbReference type="GO" id="GO:0008270">
    <property type="term" value="F:zinc ion binding"/>
    <property type="evidence" value="ECO:0007669"/>
    <property type="project" value="UniProtKB-UniRule"/>
</dbReference>
<dbReference type="CDD" id="cd02395">
    <property type="entry name" value="KH-I_BBP"/>
    <property type="match status" value="1"/>
</dbReference>
<dbReference type="SMART" id="SM00360">
    <property type="entry name" value="RRM"/>
    <property type="match status" value="2"/>
</dbReference>
<dbReference type="InterPro" id="IPR000504">
    <property type="entry name" value="RRM_dom"/>
</dbReference>
<dbReference type="Pfam" id="PF22675">
    <property type="entry name" value="KH-I_KHDC4-BBP"/>
    <property type="match status" value="1"/>
</dbReference>
<comment type="similarity">
    <text evidence="2 12">Belongs to the BBP/SF1 family.</text>
</comment>
<evidence type="ECO:0000259" key="14">
    <source>
        <dbReference type="PROSITE" id="PS50102"/>
    </source>
</evidence>
<dbReference type="Gene3D" id="3.30.70.330">
    <property type="match status" value="2"/>
</dbReference>
<dbReference type="GO" id="GO:0000398">
    <property type="term" value="P:mRNA splicing, via spliceosome"/>
    <property type="evidence" value="ECO:0007669"/>
    <property type="project" value="UniProtKB-UniRule"/>
</dbReference>
<evidence type="ECO:0000256" key="5">
    <source>
        <dbReference type="ARBA" id="ARBA00022771"/>
    </source>
</evidence>
<evidence type="ECO:0000256" key="12">
    <source>
        <dbReference type="RuleBase" id="RU367126"/>
    </source>
</evidence>
<evidence type="ECO:0000256" key="9">
    <source>
        <dbReference type="ARBA" id="ARBA00023242"/>
    </source>
</evidence>
<dbReference type="Pfam" id="PF00098">
    <property type="entry name" value="zf-CCHC"/>
    <property type="match status" value="1"/>
</dbReference>
<dbReference type="PANTHER" id="PTHR11208">
    <property type="entry name" value="RNA-BINDING PROTEIN RELATED"/>
    <property type="match status" value="1"/>
</dbReference>
<keyword evidence="4 12" id="KW-0479">Metal-binding</keyword>
<dbReference type="InterPro" id="IPR001878">
    <property type="entry name" value="Znf_CCHC"/>
</dbReference>
<dbReference type="InterPro" id="IPR045071">
    <property type="entry name" value="BBP-like"/>
</dbReference>
<evidence type="ECO:0000256" key="1">
    <source>
        <dbReference type="ARBA" id="ARBA00004123"/>
    </source>
</evidence>
<dbReference type="Pfam" id="PF00076">
    <property type="entry name" value="RRM_1"/>
    <property type="match status" value="2"/>
</dbReference>
<evidence type="ECO:0000256" key="11">
    <source>
        <dbReference type="PROSITE-ProRule" id="PRU00176"/>
    </source>
</evidence>
<evidence type="ECO:0000256" key="13">
    <source>
        <dbReference type="SAM" id="MobiDB-lite"/>
    </source>
</evidence>
<evidence type="ECO:0000313" key="17">
    <source>
        <dbReference type="Proteomes" id="UP001055712"/>
    </source>
</evidence>
<dbReference type="InterPro" id="IPR004087">
    <property type="entry name" value="KH_dom"/>
</dbReference>
<reference evidence="16" key="1">
    <citation type="journal article" date="2019" name="Plant J.">
        <title>Chlorella vulgaris genome assembly and annotation reveals the molecular basis for metabolic acclimation to high light conditions.</title>
        <authorList>
            <person name="Cecchin M."/>
            <person name="Marcolungo L."/>
            <person name="Rossato M."/>
            <person name="Girolomoni L."/>
            <person name="Cosentino E."/>
            <person name="Cuine S."/>
            <person name="Li-Beisson Y."/>
            <person name="Delledonne M."/>
            <person name="Ballottari M."/>
        </authorList>
    </citation>
    <scope>NUCLEOTIDE SEQUENCE</scope>
    <source>
        <strain evidence="16">211/11P</strain>
    </source>
</reference>
<evidence type="ECO:0000256" key="4">
    <source>
        <dbReference type="ARBA" id="ARBA00022723"/>
    </source>
</evidence>
<evidence type="ECO:0000256" key="6">
    <source>
        <dbReference type="ARBA" id="ARBA00022833"/>
    </source>
</evidence>
<name>A0A9D4YZU7_CHLVU</name>
<keyword evidence="7 11" id="KW-0694">RNA-binding</keyword>
<comment type="subcellular location">
    <subcellularLocation>
        <location evidence="1 12">Nucleus</location>
    </subcellularLocation>
</comment>
<evidence type="ECO:0000313" key="16">
    <source>
        <dbReference type="EMBL" id="KAI3434500.1"/>
    </source>
</evidence>
<dbReference type="GO" id="GO:0048024">
    <property type="term" value="P:regulation of mRNA splicing, via spliceosome"/>
    <property type="evidence" value="ECO:0007669"/>
    <property type="project" value="TreeGrafter"/>
</dbReference>
<feature type="domain" description="RRM" evidence="14">
    <location>
        <begin position="355"/>
        <end position="433"/>
    </location>
</feature>
<dbReference type="Gene3D" id="6.10.140.1790">
    <property type="match status" value="1"/>
</dbReference>
<dbReference type="OrthoDB" id="10021397at2759"/>
<dbReference type="Pfam" id="PF16275">
    <property type="entry name" value="SF1-HH"/>
    <property type="match status" value="1"/>
</dbReference>
<dbReference type="GO" id="GO:0003729">
    <property type="term" value="F:mRNA binding"/>
    <property type="evidence" value="ECO:0007669"/>
    <property type="project" value="TreeGrafter"/>
</dbReference>
<dbReference type="Proteomes" id="UP001055712">
    <property type="component" value="Unassembled WGS sequence"/>
</dbReference>
<feature type="region of interest" description="Disordered" evidence="13">
    <location>
        <begin position="515"/>
        <end position="552"/>
    </location>
</feature>
<gene>
    <name evidence="16" type="ORF">D9Q98_002575</name>
</gene>
<dbReference type="SUPFAM" id="SSF57756">
    <property type="entry name" value="Retrovirus zinc finger-like domains"/>
    <property type="match status" value="1"/>
</dbReference>
<evidence type="ECO:0000259" key="15">
    <source>
        <dbReference type="PROSITE" id="PS50158"/>
    </source>
</evidence>
<evidence type="ECO:0000256" key="10">
    <source>
        <dbReference type="PROSITE-ProRule" id="PRU00047"/>
    </source>
</evidence>
<dbReference type="GO" id="GO:0045131">
    <property type="term" value="F:pre-mRNA branch point binding"/>
    <property type="evidence" value="ECO:0007669"/>
    <property type="project" value="UniProtKB-UniRule"/>
</dbReference>
<dbReference type="SMART" id="SM00322">
    <property type="entry name" value="KH"/>
    <property type="match status" value="1"/>
</dbReference>
<dbReference type="AlphaFoldDB" id="A0A9D4YZU7"/>
<feature type="domain" description="CCHC-type" evidence="15">
    <location>
        <begin position="263"/>
        <end position="278"/>
    </location>
</feature>
<dbReference type="PROSITE" id="PS50102">
    <property type="entry name" value="RRM"/>
    <property type="match status" value="2"/>
</dbReference>
<dbReference type="InterPro" id="IPR047086">
    <property type="entry name" value="SF1-HH_sf"/>
</dbReference>
<dbReference type="SUPFAM" id="SSF54791">
    <property type="entry name" value="Eukaryotic type KH-domain (KH-domain type I)"/>
    <property type="match status" value="1"/>
</dbReference>
<dbReference type="InterPro" id="IPR032570">
    <property type="entry name" value="SF1-HH"/>
</dbReference>
<keyword evidence="12" id="KW-0747">Spliceosome</keyword>
<sequence length="586" mass="64388">MPTRKRKSRWATGSDADPASQVPGGNNQAIVLFPEKVVLSNGLQVVLPPAVTGRAPGGDPEVLEFHKQYNEINRKLLSGTIDIPSEGERSPSPPPVYDVMGLRLNTREVRYKEKMGKARNQLIEQLIQRDPTFKPPPDYRPERKWKKIFIPQKDYPGYNFIGLIIGPRGNTQKRMQSETNTKIAIRGRGSVKEGAARDVKYDYGEDEELHVLITGDKQEDVDAAASMVERLLQPMDEEMNEHKKLQLRELATLNGTLKDEEYCFICGESGHQQSECPKKAIDVYRLPDQLQGKVDEMYAKDVARMNPSEAVKLDDEYKSFLAELGGAPPPPEASASRGPGTHTRTRPGDDLPDTCKLYVGNLSQAVDDALLRQVFEPFGVVLHAAVLHDSTTNSSRGFGFVHMGDEQSAVSAKEGMNGKLVDGRSLAVRIRSEAPPGPRRGLGAARPEDDLSPECKLYIGSLPHHVDEHMLTREFSRFGPVVSARVIVDRDTGRPKGFGFINMADPTSARNAMAAMDGSSGLSSNRPLVVRPAGTGDTGPRRLPGSVARPFGGATSTAAVQQAHSLRSPRCLQTQSVGARRRFHYN</sequence>
<keyword evidence="3 12" id="KW-0507">mRNA processing</keyword>
<proteinExistence type="inferred from homology"/>
<comment type="caution">
    <text evidence="16">The sequence shown here is derived from an EMBL/GenBank/DDBJ whole genome shotgun (WGS) entry which is preliminary data.</text>
</comment>
<keyword evidence="9 12" id="KW-0539">Nucleus</keyword>
<dbReference type="Gene3D" id="3.30.1370.10">
    <property type="entry name" value="K Homology domain, type 1"/>
    <property type="match status" value="1"/>
</dbReference>
<evidence type="ECO:0000256" key="8">
    <source>
        <dbReference type="ARBA" id="ARBA00023187"/>
    </source>
</evidence>
<protein>
    <recommendedName>
        <fullName evidence="12">Branchpoint-bridging protein</fullName>
    </recommendedName>
</protein>
<dbReference type="SMART" id="SM00343">
    <property type="entry name" value="ZnF_C2HC"/>
    <property type="match status" value="1"/>
</dbReference>
<dbReference type="InterPro" id="IPR012677">
    <property type="entry name" value="Nucleotide-bd_a/b_plait_sf"/>
</dbReference>
<evidence type="ECO:0000256" key="7">
    <source>
        <dbReference type="ARBA" id="ARBA00022884"/>
    </source>
</evidence>
<organism evidence="16 17">
    <name type="scientific">Chlorella vulgaris</name>
    <name type="common">Green alga</name>
    <dbReference type="NCBI Taxonomy" id="3077"/>
    <lineage>
        <taxon>Eukaryota</taxon>
        <taxon>Viridiplantae</taxon>
        <taxon>Chlorophyta</taxon>
        <taxon>core chlorophytes</taxon>
        <taxon>Trebouxiophyceae</taxon>
        <taxon>Chlorellales</taxon>
        <taxon>Chlorellaceae</taxon>
        <taxon>Chlorella clade</taxon>
        <taxon>Chlorella</taxon>
    </lineage>
</organism>
<dbReference type="GO" id="GO:0005681">
    <property type="term" value="C:spliceosomal complex"/>
    <property type="evidence" value="ECO:0007669"/>
    <property type="project" value="UniProtKB-KW"/>
</dbReference>
<keyword evidence="5 10" id="KW-0863">Zinc-finger</keyword>
<comment type="function">
    <text evidence="12">Necessary for the splicing of pre-mRNA. Has a role in the recognition of the branch site (5'-UACUAAC-3'), the pyrimidine tract and the 3'-splice site at the 3'-end of introns.</text>
</comment>
<keyword evidence="17" id="KW-1185">Reference proteome</keyword>
<evidence type="ECO:0000256" key="3">
    <source>
        <dbReference type="ARBA" id="ARBA00022664"/>
    </source>
</evidence>
<dbReference type="PROSITE" id="PS50158">
    <property type="entry name" value="ZF_CCHC"/>
    <property type="match status" value="1"/>
</dbReference>
<dbReference type="InterPro" id="IPR036875">
    <property type="entry name" value="Znf_CCHC_sf"/>
</dbReference>
<feature type="region of interest" description="Disordered" evidence="13">
    <location>
        <begin position="322"/>
        <end position="352"/>
    </location>
</feature>
<dbReference type="FunFam" id="3.30.1370.10:FF:000047">
    <property type="entry name" value="splicing factor-like protein 1"/>
    <property type="match status" value="1"/>
</dbReference>
<dbReference type="PROSITE" id="PS50084">
    <property type="entry name" value="KH_TYPE_1"/>
    <property type="match status" value="1"/>
</dbReference>
<reference evidence="16" key="2">
    <citation type="submission" date="2020-11" db="EMBL/GenBank/DDBJ databases">
        <authorList>
            <person name="Cecchin M."/>
            <person name="Marcolungo L."/>
            <person name="Rossato M."/>
            <person name="Girolomoni L."/>
            <person name="Cosentino E."/>
            <person name="Cuine S."/>
            <person name="Li-Beisson Y."/>
            <person name="Delledonne M."/>
            <person name="Ballottari M."/>
        </authorList>
    </citation>
    <scope>NUCLEOTIDE SEQUENCE</scope>
    <source>
        <strain evidence="16">211/11P</strain>
        <tissue evidence="16">Whole cell</tissue>
    </source>
</reference>
<feature type="region of interest" description="Disordered" evidence="13">
    <location>
        <begin position="1"/>
        <end position="26"/>
    </location>
</feature>